<dbReference type="AlphaFoldDB" id="A0A1Q9F4I0"/>
<sequence length="76" mass="8706">MAALRTKEDRRAWAQSNVMANTKNALILKKHRHRNRQEDVFALIVSLATVDLWGYEDVLPETPGPLPLVPREIRMG</sequence>
<accession>A0A1Q9F4I0</accession>
<name>A0A1Q9F4I0_SYMMI</name>
<gene>
    <name evidence="1" type="ORF">AK812_SmicGene1323</name>
</gene>
<evidence type="ECO:0000313" key="1">
    <source>
        <dbReference type="EMBL" id="OLQ14542.1"/>
    </source>
</evidence>
<evidence type="ECO:0000313" key="2">
    <source>
        <dbReference type="Proteomes" id="UP000186817"/>
    </source>
</evidence>
<protein>
    <submittedName>
        <fullName evidence="1">Uncharacterized protein</fullName>
    </submittedName>
</protein>
<dbReference type="EMBL" id="LSRX01000014">
    <property type="protein sequence ID" value="OLQ14542.1"/>
    <property type="molecule type" value="Genomic_DNA"/>
</dbReference>
<proteinExistence type="predicted"/>
<organism evidence="1 2">
    <name type="scientific">Symbiodinium microadriaticum</name>
    <name type="common">Dinoflagellate</name>
    <name type="synonym">Zooxanthella microadriatica</name>
    <dbReference type="NCBI Taxonomy" id="2951"/>
    <lineage>
        <taxon>Eukaryota</taxon>
        <taxon>Sar</taxon>
        <taxon>Alveolata</taxon>
        <taxon>Dinophyceae</taxon>
        <taxon>Suessiales</taxon>
        <taxon>Symbiodiniaceae</taxon>
        <taxon>Symbiodinium</taxon>
    </lineage>
</organism>
<comment type="caution">
    <text evidence="1">The sequence shown here is derived from an EMBL/GenBank/DDBJ whole genome shotgun (WGS) entry which is preliminary data.</text>
</comment>
<keyword evidence="2" id="KW-1185">Reference proteome</keyword>
<reference evidence="1 2" key="1">
    <citation type="submission" date="2016-02" db="EMBL/GenBank/DDBJ databases">
        <title>Genome analysis of coral dinoflagellate symbionts highlights evolutionary adaptations to a symbiotic lifestyle.</title>
        <authorList>
            <person name="Aranda M."/>
            <person name="Li Y."/>
            <person name="Liew Y.J."/>
            <person name="Baumgarten S."/>
            <person name="Simakov O."/>
            <person name="Wilson M."/>
            <person name="Piel J."/>
            <person name="Ashoor H."/>
            <person name="Bougouffa S."/>
            <person name="Bajic V.B."/>
            <person name="Ryu T."/>
            <person name="Ravasi T."/>
            <person name="Bayer T."/>
            <person name="Micklem G."/>
            <person name="Kim H."/>
            <person name="Bhak J."/>
            <person name="Lajeunesse T.C."/>
            <person name="Voolstra C.R."/>
        </authorList>
    </citation>
    <scope>NUCLEOTIDE SEQUENCE [LARGE SCALE GENOMIC DNA]</scope>
    <source>
        <strain evidence="1 2">CCMP2467</strain>
    </source>
</reference>
<dbReference type="Proteomes" id="UP000186817">
    <property type="component" value="Unassembled WGS sequence"/>
</dbReference>